<dbReference type="InterPro" id="IPR007889">
    <property type="entry name" value="HTH_Psq"/>
</dbReference>
<reference evidence="4 5" key="1">
    <citation type="submission" date="2023-02" db="EMBL/GenBank/DDBJ databases">
        <title>LHISI_Scaffold_Assembly.</title>
        <authorList>
            <person name="Stuart O.P."/>
            <person name="Cleave R."/>
            <person name="Magrath M.J.L."/>
            <person name="Mikheyev A.S."/>
        </authorList>
    </citation>
    <scope>NUCLEOTIDE SEQUENCE [LARGE SCALE GENOMIC DNA]</scope>
    <source>
        <strain evidence="4">Daus_M_001</strain>
        <tissue evidence="4">Leg muscle</tissue>
    </source>
</reference>
<dbReference type="Proteomes" id="UP001159363">
    <property type="component" value="Chromosome 5"/>
</dbReference>
<gene>
    <name evidence="4" type="ORF">PR048_018749</name>
</gene>
<proteinExistence type="predicted"/>
<dbReference type="Gene3D" id="1.10.10.60">
    <property type="entry name" value="Homeodomain-like"/>
    <property type="match status" value="1"/>
</dbReference>
<dbReference type="InterPro" id="IPR050863">
    <property type="entry name" value="CenT-Element_Derived"/>
</dbReference>
<dbReference type="SUPFAM" id="SSF46689">
    <property type="entry name" value="Homeodomain-like"/>
    <property type="match status" value="1"/>
</dbReference>
<organism evidence="4 5">
    <name type="scientific">Dryococelus australis</name>
    <dbReference type="NCBI Taxonomy" id="614101"/>
    <lineage>
        <taxon>Eukaryota</taxon>
        <taxon>Metazoa</taxon>
        <taxon>Ecdysozoa</taxon>
        <taxon>Arthropoda</taxon>
        <taxon>Hexapoda</taxon>
        <taxon>Insecta</taxon>
        <taxon>Pterygota</taxon>
        <taxon>Neoptera</taxon>
        <taxon>Polyneoptera</taxon>
        <taxon>Phasmatodea</taxon>
        <taxon>Verophasmatodea</taxon>
        <taxon>Anareolatae</taxon>
        <taxon>Phasmatidae</taxon>
        <taxon>Eurycanthinae</taxon>
        <taxon>Dryococelus</taxon>
    </lineage>
</organism>
<dbReference type="PANTHER" id="PTHR19303:SF74">
    <property type="entry name" value="POGO TRANSPOSABLE ELEMENT WITH KRAB DOMAIN"/>
    <property type="match status" value="1"/>
</dbReference>
<sequence>MRERKRQCQSWGLQSMQAAVDAVRSRHLTTSAGSKQYNIPRTTLRLQLQFETVKKGMGRKQDIPSEIEASLVDHIFLMESRGFGLTISEVETVAYKLALKGLKVRFSHEKGKTGKIWLYAFQKRYPNLSVREPEALSLARNLLNENNLFGDPARIHNAEETGLQLNNRPEEILRIKGKRNVMSVIAKERGKTGKKTNLLVLDGHSTHFSDLDILQFAVDNNITMISIPPHTSHYIQPLDRS</sequence>
<comment type="subcellular location">
    <subcellularLocation>
        <location evidence="1">Nucleus</location>
    </subcellularLocation>
</comment>
<evidence type="ECO:0000256" key="1">
    <source>
        <dbReference type="ARBA" id="ARBA00004123"/>
    </source>
</evidence>
<dbReference type="PANTHER" id="PTHR19303">
    <property type="entry name" value="TRANSPOSON"/>
    <property type="match status" value="1"/>
</dbReference>
<name>A0ABQ9HDK2_9NEOP</name>
<evidence type="ECO:0000313" key="5">
    <source>
        <dbReference type="Proteomes" id="UP001159363"/>
    </source>
</evidence>
<dbReference type="EMBL" id="JARBHB010000006">
    <property type="protein sequence ID" value="KAJ8882261.1"/>
    <property type="molecule type" value="Genomic_DNA"/>
</dbReference>
<dbReference type="Pfam" id="PF03184">
    <property type="entry name" value="DDE_1"/>
    <property type="match status" value="1"/>
</dbReference>
<feature type="domain" description="DDE-1" evidence="2">
    <location>
        <begin position="191"/>
        <end position="240"/>
    </location>
</feature>
<evidence type="ECO:0000259" key="3">
    <source>
        <dbReference type="Pfam" id="PF05225"/>
    </source>
</evidence>
<feature type="domain" description="HTH psq-type" evidence="3">
    <location>
        <begin position="15"/>
        <end position="45"/>
    </location>
</feature>
<protein>
    <recommendedName>
        <fullName evidence="6">HTH CENPB-type domain-containing protein</fullName>
    </recommendedName>
</protein>
<dbReference type="InterPro" id="IPR009057">
    <property type="entry name" value="Homeodomain-like_sf"/>
</dbReference>
<dbReference type="Pfam" id="PF05225">
    <property type="entry name" value="HTH_psq"/>
    <property type="match status" value="1"/>
</dbReference>
<dbReference type="InterPro" id="IPR004875">
    <property type="entry name" value="DDE_SF_endonuclease_dom"/>
</dbReference>
<evidence type="ECO:0000259" key="2">
    <source>
        <dbReference type="Pfam" id="PF03184"/>
    </source>
</evidence>
<evidence type="ECO:0008006" key="6">
    <source>
        <dbReference type="Google" id="ProtNLM"/>
    </source>
</evidence>
<comment type="caution">
    <text evidence="4">The sequence shown here is derived from an EMBL/GenBank/DDBJ whole genome shotgun (WGS) entry which is preliminary data.</text>
</comment>
<evidence type="ECO:0000313" key="4">
    <source>
        <dbReference type="EMBL" id="KAJ8882261.1"/>
    </source>
</evidence>
<keyword evidence="5" id="KW-1185">Reference proteome</keyword>
<accession>A0ABQ9HDK2</accession>